<dbReference type="Proteomes" id="UP000188637">
    <property type="component" value="Unassembled WGS sequence"/>
</dbReference>
<reference evidence="1" key="1">
    <citation type="submission" date="2016-08" db="EMBL/GenBank/DDBJ databases">
        <authorList>
            <person name="Ngugi D.K."/>
            <person name="Miyake S."/>
            <person name="Stingl U."/>
        </authorList>
    </citation>
    <scope>NUCLEOTIDE SEQUENCE</scope>
    <source>
        <strain evidence="1">SCG-D08WGA-EpuloA1</strain>
    </source>
</reference>
<gene>
    <name evidence="1" type="ORF">AN640_08520</name>
</gene>
<evidence type="ECO:0000313" key="1">
    <source>
        <dbReference type="EMBL" id="ONI40689.1"/>
    </source>
</evidence>
<sequence length="589" mass="66882">MKNIFAWGMALIVGLTPLSASASYLDEQTYKEIEKGTIYEDQGIVIANYPLFGYFIYRDSNGDEITAKYYSNELKVEKQDIYELEDRIGYIDELFPSFEYDPRDKTIAEIAVGDNIYLRTDKDGYVTYISAYTDYILRYGKIKSWDFTSGKMGHLTLEDENGQLHLYDVYFETPITKAGKWYSLGNLKPGQWIKLLVSQKVMGEGVIEEVVQEIVVDPDTRVITDIFRGELLHINEFNQTLKLAHAQSLGPSGWGPYTDILTLASNPTVMSSYLIGKPVSWDYVARYLTNGGMYAYVAIEEFMGKQNVIKANFQSAKQTTLKPTEIISAEPGRIKLLTGQDLIIADDAIIVKDNRLVESQNILVGDTIQAVITADEKIAMANILPSIFNGDIQIFRGRIKSIEDREKFVVETFSLFNYPEWYYHPQPRTFTIDYATKFYNEDGFLENGIESFITYGIENNKLEDVFTILAIGDKAIAISTMPYTNEVIKGEIYDIEEGTISLKDVYDYEPHLDKWTEYSKSNFGVTVTLDDSGLVIKDGNDVTWEELEIGETINILMEQSISDVLEENFNGEVPQEDILALTGYLVTVE</sequence>
<evidence type="ECO:0000313" key="2">
    <source>
        <dbReference type="Proteomes" id="UP000188637"/>
    </source>
</evidence>
<proteinExistence type="predicted"/>
<keyword evidence="2" id="KW-1185">Reference proteome</keyword>
<protein>
    <submittedName>
        <fullName evidence="1">Uncharacterized protein</fullName>
    </submittedName>
</protein>
<name>A0ACC8XD21_9FIRM</name>
<comment type="caution">
    <text evidence="1">The sequence shown here is derived from an EMBL/GenBank/DDBJ whole genome shotgun (WGS) entry which is preliminary data.</text>
</comment>
<dbReference type="EMBL" id="LJHD01000233">
    <property type="protein sequence ID" value="ONI40689.1"/>
    <property type="molecule type" value="Genomic_DNA"/>
</dbReference>
<organism evidence="1 2">
    <name type="scientific">Candidatus Epulonipiscium fishelsonii</name>
    <dbReference type="NCBI Taxonomy" id="77094"/>
    <lineage>
        <taxon>Bacteria</taxon>
        <taxon>Bacillati</taxon>
        <taxon>Bacillota</taxon>
        <taxon>Clostridia</taxon>
        <taxon>Lachnospirales</taxon>
        <taxon>Lachnospiraceae</taxon>
        <taxon>Candidatus Epulonipiscium</taxon>
    </lineage>
</organism>
<accession>A0ACC8XD21</accession>